<proteinExistence type="predicted"/>
<dbReference type="EMBL" id="LS483343">
    <property type="protein sequence ID" value="SQF41001.1"/>
    <property type="molecule type" value="Genomic_DNA"/>
</dbReference>
<protein>
    <submittedName>
        <fullName evidence="8">ABC transporter permease</fullName>
    </submittedName>
</protein>
<dbReference type="PANTHER" id="PTHR30287:SF2">
    <property type="entry name" value="BLL1001 PROTEIN"/>
    <property type="match status" value="1"/>
</dbReference>
<keyword evidence="4 6" id="KW-1133">Transmembrane helix</keyword>
<feature type="domain" description="ABC3 transporter permease C-terminal" evidence="7">
    <location>
        <begin position="637"/>
        <end position="757"/>
    </location>
</feature>
<keyword evidence="5 6" id="KW-0472">Membrane</keyword>
<dbReference type="PANTHER" id="PTHR30287">
    <property type="entry name" value="MEMBRANE COMPONENT OF PREDICTED ABC SUPERFAMILY METABOLITE UPTAKE TRANSPORTER"/>
    <property type="match status" value="1"/>
</dbReference>
<dbReference type="InterPro" id="IPR038766">
    <property type="entry name" value="Membrane_comp_ABC_pdt"/>
</dbReference>
<feature type="domain" description="ABC3 transporter permease C-terminal" evidence="7">
    <location>
        <begin position="255"/>
        <end position="367"/>
    </location>
</feature>
<feature type="transmembrane region" description="Helical" evidence="6">
    <location>
        <begin position="413"/>
        <end position="431"/>
    </location>
</feature>
<gene>
    <name evidence="8" type="ORF">NCTC12278_01596</name>
</gene>
<evidence type="ECO:0000256" key="3">
    <source>
        <dbReference type="ARBA" id="ARBA00022692"/>
    </source>
</evidence>
<name>A0A2X3Y115_9STRE</name>
<evidence type="ECO:0000256" key="6">
    <source>
        <dbReference type="SAM" id="Phobius"/>
    </source>
</evidence>
<dbReference type="RefSeq" id="WP_018030728.1">
    <property type="nucleotide sequence ID" value="NZ_LS483343.1"/>
</dbReference>
<evidence type="ECO:0000313" key="8">
    <source>
        <dbReference type="EMBL" id="SQF41001.1"/>
    </source>
</evidence>
<evidence type="ECO:0000256" key="1">
    <source>
        <dbReference type="ARBA" id="ARBA00004651"/>
    </source>
</evidence>
<feature type="transmembrane region" description="Helical" evidence="6">
    <location>
        <begin position="679"/>
        <end position="701"/>
    </location>
</feature>
<reference evidence="8 9" key="1">
    <citation type="submission" date="2018-06" db="EMBL/GenBank/DDBJ databases">
        <authorList>
            <consortium name="Pathogen Informatics"/>
            <person name="Doyle S."/>
        </authorList>
    </citation>
    <scope>NUCLEOTIDE SEQUENCE [LARGE SCALE GENOMIC DNA]</scope>
    <source>
        <strain evidence="8 9">NCTC12278</strain>
    </source>
</reference>
<dbReference type="Pfam" id="PF02687">
    <property type="entry name" value="FtsX"/>
    <property type="match status" value="2"/>
</dbReference>
<organism evidence="8 9">
    <name type="scientific">Streptococcus ferus</name>
    <dbReference type="NCBI Taxonomy" id="1345"/>
    <lineage>
        <taxon>Bacteria</taxon>
        <taxon>Bacillati</taxon>
        <taxon>Bacillota</taxon>
        <taxon>Bacilli</taxon>
        <taxon>Lactobacillales</taxon>
        <taxon>Streptococcaceae</taxon>
        <taxon>Streptococcus</taxon>
    </lineage>
</organism>
<evidence type="ECO:0000259" key="7">
    <source>
        <dbReference type="Pfam" id="PF02687"/>
    </source>
</evidence>
<dbReference type="InterPro" id="IPR003838">
    <property type="entry name" value="ABC3_permease_C"/>
</dbReference>
<dbReference type="AlphaFoldDB" id="A0A2X3Y115"/>
<evidence type="ECO:0000256" key="4">
    <source>
        <dbReference type="ARBA" id="ARBA00022989"/>
    </source>
</evidence>
<feature type="transmembrane region" description="Helical" evidence="6">
    <location>
        <begin position="731"/>
        <end position="750"/>
    </location>
</feature>
<evidence type="ECO:0000313" key="9">
    <source>
        <dbReference type="Proteomes" id="UP000249495"/>
    </source>
</evidence>
<accession>A0A2X3Y115</accession>
<feature type="transmembrane region" description="Helical" evidence="6">
    <location>
        <begin position="342"/>
        <end position="360"/>
    </location>
</feature>
<feature type="transmembrane region" description="Helical" evidence="6">
    <location>
        <begin position="636"/>
        <end position="658"/>
    </location>
</feature>
<keyword evidence="2" id="KW-1003">Cell membrane</keyword>
<feature type="transmembrane region" description="Helical" evidence="6">
    <location>
        <begin position="248"/>
        <end position="272"/>
    </location>
</feature>
<evidence type="ECO:0000256" key="5">
    <source>
        <dbReference type="ARBA" id="ARBA00023136"/>
    </source>
</evidence>
<evidence type="ECO:0000256" key="2">
    <source>
        <dbReference type="ARBA" id="ARBA00022475"/>
    </source>
</evidence>
<sequence>MYWKLLKNDIKHNLVQTINIAFFIVLSVAFLAAAGQLAVQLTSSINHLFETAKTPHILQMHTGDINQKRLQKFVASHSEIEDYQILNFLNVDNALLAFNGKSLKDSVYDNGFSTQSPRFDYLLDLKGDLIKAGKGQVYVPIFYATSGLVKKGDRLTIGSHALKVAGFVRDSQMNSSLSVSRRFIINQADYDAIEKQGELEYLIEFRLNDLSKTSAIETAYSQAGLEADGPPLMTYTLFQIVNAFSDGITILVMTLISFLVIGISLLCIRLMLLAKFEEDYRELAVLKAIGIPLANIKKIFLSKYLFIAALSSFIGFLLSFLIKRPFLNNMKMFFGEADESILPSLVAFLLALLIFLIIYISMRRLSRRLKDLSLNPNQVQEKESSPKYLSNWNRTLRLAVSDLLARSKIYRTMILVFILSIFVLTVPMSIYSTISNKSFVNYLGIGSYDVRVDLSQISGKDNDIQKLIHQLQKDKQIQKFDVFRSKMASYQTVSGATEKIWLDFGNQNSFPIQYLSGRAPRGEKEISLSKLKADDLSKEKGDQITLMVDGKERKVTVSGIFSDLTNGGKTARAAFKTDDSNVIWMIIPIKLKDGVSVKTFIDRYQTAYPFAKFSDVNTYLKQIFGNTIAMVQTITWVAFTASVFLIFLITTLFIRMLYLKDQGQNALLKAIGFTNRDIYRQYVIKAAIILALGLLIGNLLAVTLGDWLGAALLSMIGISGIDFIRNPLFTYLLVPLAMLLSTFLATYLGIRGLKTTNISQLLKEDV</sequence>
<feature type="transmembrane region" description="Helical" evidence="6">
    <location>
        <begin position="304"/>
        <end position="322"/>
    </location>
</feature>
<dbReference type="OrthoDB" id="9766372at2"/>
<keyword evidence="3 6" id="KW-0812">Transmembrane</keyword>
<keyword evidence="9" id="KW-1185">Reference proteome</keyword>
<dbReference type="KEGG" id="sfer:NCTC12278_01596"/>
<comment type="subcellular location">
    <subcellularLocation>
        <location evidence="1">Cell membrane</location>
        <topology evidence="1">Multi-pass membrane protein</topology>
    </subcellularLocation>
</comment>
<dbReference type="STRING" id="1123303.GCA_000372425_01406"/>
<dbReference type="GO" id="GO:0005886">
    <property type="term" value="C:plasma membrane"/>
    <property type="evidence" value="ECO:0007669"/>
    <property type="project" value="UniProtKB-SubCell"/>
</dbReference>
<feature type="transmembrane region" description="Helical" evidence="6">
    <location>
        <begin position="20"/>
        <end position="39"/>
    </location>
</feature>
<dbReference type="Proteomes" id="UP000249495">
    <property type="component" value="Chromosome 1"/>
</dbReference>